<dbReference type="Proteomes" id="UP000471242">
    <property type="component" value="Unassembled WGS sequence"/>
</dbReference>
<dbReference type="AlphaFoldDB" id="A0A0H8T6N8"/>
<proteinExistence type="predicted"/>
<sequence>MALSGSERLIKIHFVHLRQLFIYYEQPASLNKQLTPSSLSQLYIAKTIHPAHQQILTYNS</sequence>
<organism evidence="1 2">
    <name type="scientific">Vibrio cholerae</name>
    <dbReference type="NCBI Taxonomy" id="666"/>
    <lineage>
        <taxon>Bacteria</taxon>
        <taxon>Pseudomonadati</taxon>
        <taxon>Pseudomonadota</taxon>
        <taxon>Gammaproteobacteria</taxon>
        <taxon>Vibrionales</taxon>
        <taxon>Vibrionaceae</taxon>
        <taxon>Vibrio</taxon>
    </lineage>
</organism>
<reference evidence="1 2" key="1">
    <citation type="submission" date="2018-09" db="EMBL/GenBank/DDBJ databases">
        <title>Genomic epidemiology reveals two lineages of Vibrio cholerae that can cause global cholera epidemics despite absence of cholera toxin gene.</title>
        <authorList>
            <person name="Wang H."/>
            <person name="Zen W."/>
            <person name="Yu H."/>
            <person name="Zhang W."/>
            <person name="Pan J."/>
            <person name="Yang C."/>
            <person name="Cui Y."/>
        </authorList>
    </citation>
    <scope>NUCLEOTIDE SEQUENCE [LARGE SCALE GENOMIC DNA]</scope>
    <source>
        <strain evidence="1 2">00-1_S85</strain>
    </source>
</reference>
<comment type="caution">
    <text evidence="1">The sequence shown here is derived from an EMBL/GenBank/DDBJ whole genome shotgun (WGS) entry which is preliminary data.</text>
</comment>
<accession>A0A0H8T6N8</accession>
<name>A0A0H8T6N8_VIBCL</name>
<gene>
    <name evidence="1" type="ORF">D6U24_13525</name>
</gene>
<protein>
    <submittedName>
        <fullName evidence="1">Uncharacterized protein</fullName>
    </submittedName>
</protein>
<dbReference type="EMBL" id="QZRB01000020">
    <property type="protein sequence ID" value="MVD24367.1"/>
    <property type="molecule type" value="Genomic_DNA"/>
</dbReference>
<evidence type="ECO:0000313" key="2">
    <source>
        <dbReference type="Proteomes" id="UP000471242"/>
    </source>
</evidence>
<evidence type="ECO:0000313" key="1">
    <source>
        <dbReference type="EMBL" id="MVD24367.1"/>
    </source>
</evidence>